<evidence type="ECO:0000256" key="6">
    <source>
        <dbReference type="ARBA" id="ARBA00022989"/>
    </source>
</evidence>
<evidence type="ECO:0000313" key="10">
    <source>
        <dbReference type="EMBL" id="RXN90472.1"/>
    </source>
</evidence>
<dbReference type="EMBL" id="PYAL01000003">
    <property type="protein sequence ID" value="RXN90472.1"/>
    <property type="molecule type" value="Genomic_DNA"/>
</dbReference>
<dbReference type="OrthoDB" id="9807115at2"/>
<evidence type="ECO:0000256" key="2">
    <source>
        <dbReference type="ARBA" id="ARBA00022448"/>
    </source>
</evidence>
<dbReference type="InterPro" id="IPR001851">
    <property type="entry name" value="ABC_transp_permease"/>
</dbReference>
<feature type="transmembrane region" description="Helical" evidence="9">
    <location>
        <begin position="188"/>
        <end position="213"/>
    </location>
</feature>
<dbReference type="GO" id="GO:0006865">
    <property type="term" value="P:amino acid transport"/>
    <property type="evidence" value="ECO:0007669"/>
    <property type="project" value="UniProtKB-KW"/>
</dbReference>
<feature type="transmembrane region" description="Helical" evidence="9">
    <location>
        <begin position="254"/>
        <end position="277"/>
    </location>
</feature>
<comment type="caution">
    <text evidence="10">The sequence shown here is derived from an EMBL/GenBank/DDBJ whole genome shotgun (WGS) entry which is preliminary data.</text>
</comment>
<name>A0A4V1MS89_9BURK</name>
<evidence type="ECO:0000256" key="3">
    <source>
        <dbReference type="ARBA" id="ARBA00022475"/>
    </source>
</evidence>
<dbReference type="PANTHER" id="PTHR11795">
    <property type="entry name" value="BRANCHED-CHAIN AMINO ACID TRANSPORT SYSTEM PERMEASE PROTEIN LIVH"/>
    <property type="match status" value="1"/>
</dbReference>
<feature type="transmembrane region" description="Helical" evidence="9">
    <location>
        <begin position="225"/>
        <end position="248"/>
    </location>
</feature>
<dbReference type="GO" id="GO:0005886">
    <property type="term" value="C:plasma membrane"/>
    <property type="evidence" value="ECO:0007669"/>
    <property type="project" value="UniProtKB-SubCell"/>
</dbReference>
<accession>A0A4V1MS89</accession>
<evidence type="ECO:0000256" key="1">
    <source>
        <dbReference type="ARBA" id="ARBA00004651"/>
    </source>
</evidence>
<evidence type="ECO:0000256" key="7">
    <source>
        <dbReference type="ARBA" id="ARBA00023136"/>
    </source>
</evidence>
<sequence>MELLPQYLANGLVTGSFYALSALGLTLILGLMRVVNFAHGELYMLGGVMGWWATTRLGLDFFSGLVLVAVAMGAFGWLVDRLLIERIRNQGEEPGILLTIGLSIFLANTALLVVGTAPLKVEAPISAAPIFLGTVVLTKLRVFAVIVCALLIAVAWLVIHKTRLGRAMRATFQDPMAAQLVGVRTANVYAATFAMGTVIASTAGMLLGSIYSAQVAIGGLVSMKAFVVVILGGMGSFAGAIAGGLLLGVVEALWGGYVATGWVDIIGFALVILTLVFRPYGLFSKRAERA</sequence>
<dbReference type="Proteomes" id="UP000290849">
    <property type="component" value="Unassembled WGS sequence"/>
</dbReference>
<comment type="subcellular location">
    <subcellularLocation>
        <location evidence="1">Cell membrane</location>
        <topology evidence="1">Multi-pass membrane protein</topology>
    </subcellularLocation>
</comment>
<dbReference type="GO" id="GO:0022857">
    <property type="term" value="F:transmembrane transporter activity"/>
    <property type="evidence" value="ECO:0007669"/>
    <property type="project" value="InterPro"/>
</dbReference>
<dbReference type="InterPro" id="IPR052157">
    <property type="entry name" value="BCAA_transport_permease"/>
</dbReference>
<keyword evidence="3" id="KW-1003">Cell membrane</keyword>
<dbReference type="AlphaFoldDB" id="A0A4V1MS89"/>
<feature type="transmembrane region" description="Helical" evidence="9">
    <location>
        <begin position="98"/>
        <end position="119"/>
    </location>
</feature>
<keyword evidence="11" id="KW-1185">Reference proteome</keyword>
<reference evidence="10 11" key="1">
    <citation type="journal article" date="2017" name="Int. J. Syst. Evol. Microbiol.">
        <title>Achromobacter aloeverae sp. nov., isolated from the root of Aloe vera (L.) Burm.f.</title>
        <authorList>
            <person name="Kuncharoen N."/>
            <person name="Muramatsu Y."/>
            <person name="Shibata C."/>
            <person name="Kamakura Y."/>
            <person name="Nakagawa Y."/>
            <person name="Tanasupawat S."/>
        </authorList>
    </citation>
    <scope>NUCLEOTIDE SEQUENCE [LARGE SCALE GENOMIC DNA]</scope>
    <source>
        <strain evidence="10 11">AVA-1</strain>
    </source>
</reference>
<keyword evidence="5" id="KW-0029">Amino-acid transport</keyword>
<feature type="transmembrane region" description="Helical" evidence="9">
    <location>
        <begin position="12"/>
        <end position="36"/>
    </location>
</feature>
<evidence type="ECO:0000256" key="5">
    <source>
        <dbReference type="ARBA" id="ARBA00022970"/>
    </source>
</evidence>
<evidence type="ECO:0000256" key="9">
    <source>
        <dbReference type="SAM" id="Phobius"/>
    </source>
</evidence>
<keyword evidence="6 9" id="KW-1133">Transmembrane helix</keyword>
<dbReference type="PANTHER" id="PTHR11795:SF452">
    <property type="entry name" value="ABC TRANSPORTER PERMEASE PROTEIN"/>
    <property type="match status" value="1"/>
</dbReference>
<keyword evidence="7 9" id="KW-0472">Membrane</keyword>
<gene>
    <name evidence="10" type="ORF">C7R54_13325</name>
</gene>
<keyword evidence="4 9" id="KW-0812">Transmembrane</keyword>
<dbReference type="CDD" id="cd06582">
    <property type="entry name" value="TM_PBP1_LivH_like"/>
    <property type="match status" value="1"/>
</dbReference>
<keyword evidence="2" id="KW-0813">Transport</keyword>
<organism evidence="10 11">
    <name type="scientific">Achromobacter aloeverae</name>
    <dbReference type="NCBI Taxonomy" id="1750518"/>
    <lineage>
        <taxon>Bacteria</taxon>
        <taxon>Pseudomonadati</taxon>
        <taxon>Pseudomonadota</taxon>
        <taxon>Betaproteobacteria</taxon>
        <taxon>Burkholderiales</taxon>
        <taxon>Alcaligenaceae</taxon>
        <taxon>Achromobacter</taxon>
    </lineage>
</organism>
<evidence type="ECO:0000256" key="8">
    <source>
        <dbReference type="ARBA" id="ARBA00037998"/>
    </source>
</evidence>
<protein>
    <submittedName>
        <fullName evidence="10">Branched-chain amino acid ABC transporter permease</fullName>
    </submittedName>
</protein>
<feature type="transmembrane region" description="Helical" evidence="9">
    <location>
        <begin position="57"/>
        <end position="78"/>
    </location>
</feature>
<dbReference type="RefSeq" id="WP_129150904.1">
    <property type="nucleotide sequence ID" value="NZ_JBHSDO010000014.1"/>
</dbReference>
<comment type="similarity">
    <text evidence="8">Belongs to the binding-protein-dependent transport system permease family. LivHM subfamily.</text>
</comment>
<evidence type="ECO:0000313" key="11">
    <source>
        <dbReference type="Proteomes" id="UP000290849"/>
    </source>
</evidence>
<dbReference type="Pfam" id="PF02653">
    <property type="entry name" value="BPD_transp_2"/>
    <property type="match status" value="1"/>
</dbReference>
<proteinExistence type="inferred from homology"/>
<evidence type="ECO:0000256" key="4">
    <source>
        <dbReference type="ARBA" id="ARBA00022692"/>
    </source>
</evidence>
<feature type="transmembrane region" description="Helical" evidence="9">
    <location>
        <begin position="140"/>
        <end position="159"/>
    </location>
</feature>